<keyword evidence="8 11" id="KW-0472">Membrane</keyword>
<keyword evidence="14" id="KW-1185">Reference proteome</keyword>
<evidence type="ECO:0000256" key="4">
    <source>
        <dbReference type="ARBA" id="ARBA00022481"/>
    </source>
</evidence>
<gene>
    <name evidence="13" type="primary">fimT</name>
    <name evidence="13" type="ORF">GCM10008101_04700</name>
</gene>
<dbReference type="RefSeq" id="WP_189446722.1">
    <property type="nucleotide sequence ID" value="NZ_BMXY01000001.1"/>
</dbReference>
<evidence type="ECO:0000256" key="11">
    <source>
        <dbReference type="SAM" id="Phobius"/>
    </source>
</evidence>
<reference evidence="14" key="1">
    <citation type="journal article" date="2019" name="Int. J. Syst. Evol. Microbiol.">
        <title>The Global Catalogue of Microorganisms (GCM) 10K type strain sequencing project: providing services to taxonomists for standard genome sequencing and annotation.</title>
        <authorList>
            <consortium name="The Broad Institute Genomics Platform"/>
            <consortium name="The Broad Institute Genome Sequencing Center for Infectious Disease"/>
            <person name="Wu L."/>
            <person name="Ma J."/>
        </authorList>
    </citation>
    <scope>NUCLEOTIDE SEQUENCE [LARGE SCALE GENOMIC DNA]</scope>
    <source>
        <strain evidence="14">KCTC 22558</strain>
    </source>
</reference>
<proteinExistence type="inferred from homology"/>
<dbReference type="EMBL" id="BMXY01000001">
    <property type="protein sequence ID" value="GGZ54495.1"/>
    <property type="molecule type" value="Genomic_DNA"/>
</dbReference>
<dbReference type="PANTHER" id="PTHR30093">
    <property type="entry name" value="GENERAL SECRETION PATHWAY PROTEIN G"/>
    <property type="match status" value="1"/>
</dbReference>
<evidence type="ECO:0000256" key="10">
    <source>
        <dbReference type="ARBA" id="ARBA00030775"/>
    </source>
</evidence>
<feature type="domain" description="General secretion pathway GspH" evidence="12">
    <location>
        <begin position="49"/>
        <end position="162"/>
    </location>
</feature>
<dbReference type="PROSITE" id="PS00409">
    <property type="entry name" value="PROKAR_NTER_METHYL"/>
    <property type="match status" value="1"/>
</dbReference>
<evidence type="ECO:0000256" key="5">
    <source>
        <dbReference type="ARBA" id="ARBA00022519"/>
    </source>
</evidence>
<keyword evidence="7 11" id="KW-1133">Transmembrane helix</keyword>
<evidence type="ECO:0000313" key="14">
    <source>
        <dbReference type="Proteomes" id="UP000643403"/>
    </source>
</evidence>
<keyword evidence="6 11" id="KW-0812">Transmembrane</keyword>
<evidence type="ECO:0000256" key="9">
    <source>
        <dbReference type="ARBA" id="ARBA00025772"/>
    </source>
</evidence>
<evidence type="ECO:0000256" key="6">
    <source>
        <dbReference type="ARBA" id="ARBA00022692"/>
    </source>
</evidence>
<comment type="subcellular location">
    <subcellularLocation>
        <location evidence="1">Cell inner membrane</location>
        <topology evidence="1">Single-pass membrane protein</topology>
    </subcellularLocation>
</comment>
<comment type="similarity">
    <text evidence="9">Belongs to the GSP H family.</text>
</comment>
<evidence type="ECO:0000256" key="8">
    <source>
        <dbReference type="ARBA" id="ARBA00023136"/>
    </source>
</evidence>
<dbReference type="PANTHER" id="PTHR30093:SF41">
    <property type="entry name" value="TYPE II SECRETION SYSTEM PROTEIN H"/>
    <property type="match status" value="1"/>
</dbReference>
<dbReference type="SUPFAM" id="SSF54523">
    <property type="entry name" value="Pili subunits"/>
    <property type="match status" value="1"/>
</dbReference>
<name>A0ABQ3BQQ3_9GAMM</name>
<keyword evidence="3" id="KW-1003">Cell membrane</keyword>
<evidence type="ECO:0000259" key="12">
    <source>
        <dbReference type="Pfam" id="PF12019"/>
    </source>
</evidence>
<dbReference type="Gene3D" id="3.55.40.10">
    <property type="entry name" value="minor pseudopilin epsh domain"/>
    <property type="match status" value="1"/>
</dbReference>
<dbReference type="InterPro" id="IPR045584">
    <property type="entry name" value="Pilin-like"/>
</dbReference>
<evidence type="ECO:0000313" key="13">
    <source>
        <dbReference type="EMBL" id="GGZ54495.1"/>
    </source>
</evidence>
<dbReference type="Pfam" id="PF12019">
    <property type="entry name" value="GspH"/>
    <property type="match status" value="1"/>
</dbReference>
<dbReference type="Proteomes" id="UP000643403">
    <property type="component" value="Unassembled WGS sequence"/>
</dbReference>
<sequence>MARAQTRGTVRGFTLIELMVAIAIVAILAAIAFPSFQYTIRSNRVATTTNQVIAAVALARTEAIRSTRGGGVCVSSDGASCGSGTNWNSGWMVWADRNGNGSFDSGEELRYMQGNPKLVVNGPAAALRFDSRGRLNSIQQFAIQPDDCDGKALRRVLAIGATGQVRKDGGLQSCS</sequence>
<evidence type="ECO:0000256" key="2">
    <source>
        <dbReference type="ARBA" id="ARBA00021549"/>
    </source>
</evidence>
<evidence type="ECO:0000256" key="3">
    <source>
        <dbReference type="ARBA" id="ARBA00022475"/>
    </source>
</evidence>
<dbReference type="Pfam" id="PF07963">
    <property type="entry name" value="N_methyl"/>
    <property type="match status" value="1"/>
</dbReference>
<evidence type="ECO:0000256" key="1">
    <source>
        <dbReference type="ARBA" id="ARBA00004377"/>
    </source>
</evidence>
<comment type="caution">
    <text evidence="13">The sequence shown here is derived from an EMBL/GenBank/DDBJ whole genome shotgun (WGS) entry which is preliminary data.</text>
</comment>
<protein>
    <recommendedName>
        <fullName evidence="2">Type II secretion system protein H</fullName>
    </recommendedName>
    <alternativeName>
        <fullName evidence="10">General secretion pathway protein H</fullName>
    </alternativeName>
</protein>
<accession>A0ABQ3BQQ3</accession>
<keyword evidence="4" id="KW-0488">Methylation</keyword>
<feature type="transmembrane region" description="Helical" evidence="11">
    <location>
        <begin position="12"/>
        <end position="33"/>
    </location>
</feature>
<evidence type="ECO:0000256" key="7">
    <source>
        <dbReference type="ARBA" id="ARBA00022989"/>
    </source>
</evidence>
<dbReference type="InterPro" id="IPR012902">
    <property type="entry name" value="N_methyl_site"/>
</dbReference>
<dbReference type="InterPro" id="IPR022346">
    <property type="entry name" value="T2SS_GspH"/>
</dbReference>
<keyword evidence="5" id="KW-0997">Cell inner membrane</keyword>
<organism evidence="13 14">
    <name type="scientific">Cognatilysobacter xinjiangensis</name>
    <dbReference type="NCBI Taxonomy" id="546892"/>
    <lineage>
        <taxon>Bacteria</taxon>
        <taxon>Pseudomonadati</taxon>
        <taxon>Pseudomonadota</taxon>
        <taxon>Gammaproteobacteria</taxon>
        <taxon>Lysobacterales</taxon>
        <taxon>Lysobacteraceae</taxon>
        <taxon>Cognatilysobacter</taxon>
    </lineage>
</organism>
<dbReference type="NCBIfam" id="TIGR02532">
    <property type="entry name" value="IV_pilin_GFxxxE"/>
    <property type="match status" value="1"/>
</dbReference>